<reference evidence="4" key="1">
    <citation type="journal article" date="2019" name="Int. J. Syst. Evol. Microbiol.">
        <title>The Global Catalogue of Microorganisms (GCM) 10K type strain sequencing project: providing services to taxonomists for standard genome sequencing and annotation.</title>
        <authorList>
            <consortium name="The Broad Institute Genomics Platform"/>
            <consortium name="The Broad Institute Genome Sequencing Center for Infectious Disease"/>
            <person name="Wu L."/>
            <person name="Ma J."/>
        </authorList>
    </citation>
    <scope>NUCLEOTIDE SEQUENCE [LARGE SCALE GENOMIC DNA]</scope>
    <source>
        <strain evidence="4">KCTC 52127</strain>
    </source>
</reference>
<dbReference type="Pfam" id="PF11127">
    <property type="entry name" value="YgaP-like_TM"/>
    <property type="match status" value="1"/>
</dbReference>
<dbReference type="Gene3D" id="6.10.140.1340">
    <property type="match status" value="1"/>
</dbReference>
<organism evidence="3 4">
    <name type="scientific">Pseudotenacibaculum haliotis</name>
    <dbReference type="NCBI Taxonomy" id="1862138"/>
    <lineage>
        <taxon>Bacteria</taxon>
        <taxon>Pseudomonadati</taxon>
        <taxon>Bacteroidota</taxon>
        <taxon>Flavobacteriia</taxon>
        <taxon>Flavobacteriales</taxon>
        <taxon>Flavobacteriaceae</taxon>
        <taxon>Pseudotenacibaculum</taxon>
    </lineage>
</organism>
<dbReference type="Proteomes" id="UP001597508">
    <property type="component" value="Unassembled WGS sequence"/>
</dbReference>
<sequence>MKNRIIRAIAGTFVLVSVLLALYVNENWLWFTAFVGANLLQSSITKWCLMEQILDKLGVKD</sequence>
<keyword evidence="4" id="KW-1185">Reference proteome</keyword>
<dbReference type="EMBL" id="JBHULH010000001">
    <property type="protein sequence ID" value="MFD2566662.1"/>
    <property type="molecule type" value="Genomic_DNA"/>
</dbReference>
<comment type="caution">
    <text evidence="3">The sequence shown here is derived from an EMBL/GenBank/DDBJ whole genome shotgun (WGS) entry which is preliminary data.</text>
</comment>
<proteinExistence type="predicted"/>
<protein>
    <submittedName>
        <fullName evidence="3">DUF2892 domain-containing protein</fullName>
    </submittedName>
</protein>
<gene>
    <name evidence="3" type="ORF">ACFSRZ_04715</name>
</gene>
<evidence type="ECO:0000313" key="4">
    <source>
        <dbReference type="Proteomes" id="UP001597508"/>
    </source>
</evidence>
<feature type="domain" description="Inner membrane protein YgaP-like transmembrane" evidence="2">
    <location>
        <begin position="2"/>
        <end position="55"/>
    </location>
</feature>
<evidence type="ECO:0000313" key="3">
    <source>
        <dbReference type="EMBL" id="MFD2566662.1"/>
    </source>
</evidence>
<keyword evidence="1" id="KW-0472">Membrane</keyword>
<dbReference type="InterPro" id="IPR021309">
    <property type="entry name" value="YgaP-like_TM"/>
</dbReference>
<evidence type="ECO:0000259" key="2">
    <source>
        <dbReference type="Pfam" id="PF11127"/>
    </source>
</evidence>
<feature type="transmembrane region" description="Helical" evidence="1">
    <location>
        <begin position="30"/>
        <end position="49"/>
    </location>
</feature>
<dbReference type="RefSeq" id="WP_379665367.1">
    <property type="nucleotide sequence ID" value="NZ_JBHULH010000001.1"/>
</dbReference>
<accession>A0ABW5LTH4</accession>
<name>A0ABW5LTH4_9FLAO</name>
<keyword evidence="1" id="KW-0812">Transmembrane</keyword>
<feature type="transmembrane region" description="Helical" evidence="1">
    <location>
        <begin position="5"/>
        <end position="24"/>
    </location>
</feature>
<keyword evidence="1" id="KW-1133">Transmembrane helix</keyword>
<evidence type="ECO:0000256" key="1">
    <source>
        <dbReference type="SAM" id="Phobius"/>
    </source>
</evidence>